<comment type="caution">
    <text evidence="1">The sequence shown here is derived from an EMBL/GenBank/DDBJ whole genome shotgun (WGS) entry which is preliminary data.</text>
</comment>
<dbReference type="PANTHER" id="PTHR47481:SF31">
    <property type="entry name" value="OS01G0873500 PROTEIN"/>
    <property type="match status" value="1"/>
</dbReference>
<evidence type="ECO:0000313" key="2">
    <source>
        <dbReference type="Proteomes" id="UP001419268"/>
    </source>
</evidence>
<sequence>MEEGQFSFPLQMATQPSQVTDEAQLVKSVHNSVMAPFGQTLSQSLTIKLNLNNYHVWKALILPAIKGNKFDGVLLRTEKCPAPLDPETGLPNPRYETWITIDQMLLSWILNPLSEDVMLQVIDSDISANEAWNIIADLCRAHNRAKIQQCRTAIQTTRKGVHCGFLMKIGDGLKQWGIMRVTQTNF</sequence>
<protein>
    <recommendedName>
        <fullName evidence="3">Retrotransposon Copia-like N-terminal domain-containing protein</fullName>
    </recommendedName>
</protein>
<name>A0AAP0NPW0_9MAGN</name>
<reference evidence="1 2" key="1">
    <citation type="submission" date="2024-01" db="EMBL/GenBank/DDBJ databases">
        <title>Genome assemblies of Stephania.</title>
        <authorList>
            <person name="Yang L."/>
        </authorList>
    </citation>
    <scope>NUCLEOTIDE SEQUENCE [LARGE SCALE GENOMIC DNA]</scope>
    <source>
        <strain evidence="1">JXDWG</strain>
        <tissue evidence="1">Leaf</tissue>
    </source>
</reference>
<dbReference type="AlphaFoldDB" id="A0AAP0NPW0"/>
<evidence type="ECO:0000313" key="1">
    <source>
        <dbReference type="EMBL" id="KAK9111986.1"/>
    </source>
</evidence>
<gene>
    <name evidence="1" type="ORF">Scep_019505</name>
</gene>
<accession>A0AAP0NPW0</accession>
<dbReference type="EMBL" id="JBBNAG010000008">
    <property type="protein sequence ID" value="KAK9111986.1"/>
    <property type="molecule type" value="Genomic_DNA"/>
</dbReference>
<evidence type="ECO:0008006" key="3">
    <source>
        <dbReference type="Google" id="ProtNLM"/>
    </source>
</evidence>
<proteinExistence type="predicted"/>
<dbReference type="PANTHER" id="PTHR47481">
    <property type="match status" value="1"/>
</dbReference>
<organism evidence="1 2">
    <name type="scientific">Stephania cephalantha</name>
    <dbReference type="NCBI Taxonomy" id="152367"/>
    <lineage>
        <taxon>Eukaryota</taxon>
        <taxon>Viridiplantae</taxon>
        <taxon>Streptophyta</taxon>
        <taxon>Embryophyta</taxon>
        <taxon>Tracheophyta</taxon>
        <taxon>Spermatophyta</taxon>
        <taxon>Magnoliopsida</taxon>
        <taxon>Ranunculales</taxon>
        <taxon>Menispermaceae</taxon>
        <taxon>Menispermoideae</taxon>
        <taxon>Cissampelideae</taxon>
        <taxon>Stephania</taxon>
    </lineage>
</organism>
<keyword evidence="2" id="KW-1185">Reference proteome</keyword>
<dbReference type="Proteomes" id="UP001419268">
    <property type="component" value="Unassembled WGS sequence"/>
</dbReference>